<protein>
    <recommendedName>
        <fullName evidence="3">Prevent host death protein, Phd antitoxin</fullName>
    </recommendedName>
</protein>
<proteinExistence type="predicted"/>
<accession>G7UVN7</accession>
<dbReference type="RefSeq" id="WP_014159332.1">
    <property type="nucleotide sequence ID" value="NC_016147.2"/>
</dbReference>
<dbReference type="eggNOG" id="ENOG503169E">
    <property type="taxonomic scope" value="Bacteria"/>
</dbReference>
<keyword evidence="2" id="KW-1185">Reference proteome</keyword>
<sequence>MSQPIKPESFRELVASGAVKSVTILGQKGGYALLASIGMQQRPLGTRSGDVRMFSTADTALKLLRELGVYHVNVDVTHYQAGSLRPPRPDTAQKNRAANAALEHDKWFRAQVRQARDGLENGTVELVDSEVMWGRLRARARELDASQARPASEQRRKA</sequence>
<name>G7UVN7_PSEUP</name>
<dbReference type="EMBL" id="CP003093">
    <property type="protein sequence ID" value="AER55154.1"/>
    <property type="molecule type" value="Genomic_DNA"/>
</dbReference>
<gene>
    <name evidence="1" type="ordered locus">DSC_02505</name>
</gene>
<dbReference type="STRING" id="1045855.DSC_02505"/>
<dbReference type="Proteomes" id="UP000005870">
    <property type="component" value="Chromosome"/>
</dbReference>
<dbReference type="HOGENOM" id="CLU_141033_0_0_6"/>
<dbReference type="AlphaFoldDB" id="G7UVN7"/>
<evidence type="ECO:0008006" key="3">
    <source>
        <dbReference type="Google" id="ProtNLM"/>
    </source>
</evidence>
<evidence type="ECO:0000313" key="2">
    <source>
        <dbReference type="Proteomes" id="UP000005870"/>
    </source>
</evidence>
<evidence type="ECO:0000313" key="1">
    <source>
        <dbReference type="EMBL" id="AER55154.1"/>
    </source>
</evidence>
<organism evidence="1 2">
    <name type="scientific">Pseudoxanthomonas spadix (strain BD-a59)</name>
    <dbReference type="NCBI Taxonomy" id="1045855"/>
    <lineage>
        <taxon>Bacteria</taxon>
        <taxon>Pseudomonadati</taxon>
        <taxon>Pseudomonadota</taxon>
        <taxon>Gammaproteobacteria</taxon>
        <taxon>Lysobacterales</taxon>
        <taxon>Lysobacteraceae</taxon>
        <taxon>Pseudoxanthomonas</taxon>
    </lineage>
</organism>
<reference evidence="1 2" key="1">
    <citation type="journal article" date="2012" name="J. Bacteriol.">
        <title>Complete Genome Sequence of the BTEX-Degrading Bacterium Pseudoxanthomonas spadix BD-a59.</title>
        <authorList>
            <person name="Lee S.H."/>
            <person name="Jin H.M."/>
            <person name="Lee H.J."/>
            <person name="Kim J.M."/>
            <person name="Jeon C.O."/>
        </authorList>
    </citation>
    <scope>NUCLEOTIDE SEQUENCE [LARGE SCALE GENOMIC DNA]</scope>
    <source>
        <strain evidence="1 2">BD-a59</strain>
    </source>
</reference>
<dbReference type="OrthoDB" id="3174560at2"/>
<dbReference type="KEGG" id="psd:DSC_02505"/>